<protein>
    <submittedName>
        <fullName evidence="1">Uncharacterized protein</fullName>
    </submittedName>
</protein>
<evidence type="ECO:0000313" key="1">
    <source>
        <dbReference type="EMBL" id="KZW02648.1"/>
    </source>
</evidence>
<gene>
    <name evidence="1" type="ORF">EXIGLDRAFT_705258</name>
</gene>
<dbReference type="Proteomes" id="UP000077266">
    <property type="component" value="Unassembled WGS sequence"/>
</dbReference>
<accession>A0A165PTK2</accession>
<dbReference type="EMBL" id="KV425887">
    <property type="protein sequence ID" value="KZW02648.1"/>
    <property type="molecule type" value="Genomic_DNA"/>
</dbReference>
<name>A0A165PTK2_EXIGL</name>
<evidence type="ECO:0000313" key="2">
    <source>
        <dbReference type="Proteomes" id="UP000077266"/>
    </source>
</evidence>
<dbReference type="AlphaFoldDB" id="A0A165PTK2"/>
<sequence>MPSPNTIYAYLKTWPNPPSHDVTTLCHRCPEGVLRTDTPTPADILLLDDCAWFESITTALHSTLGRFRFVDVQLRYPSSDTSVLQWLAAINRWAHQFCFDPMDYGVPSLQMHTCTHAVENGDLSSGPSNGSGLDWFGDYCGHMNPDPYLFVRGTRAHVRNTRAQISTTRAQPVRKGIHSCASTYDAKFCAQYTDPWLNTY</sequence>
<proteinExistence type="predicted"/>
<reference evidence="1 2" key="1">
    <citation type="journal article" date="2016" name="Mol. Biol. Evol.">
        <title>Comparative Genomics of Early-Diverging Mushroom-Forming Fungi Provides Insights into the Origins of Lignocellulose Decay Capabilities.</title>
        <authorList>
            <person name="Nagy L.G."/>
            <person name="Riley R."/>
            <person name="Tritt A."/>
            <person name="Adam C."/>
            <person name="Daum C."/>
            <person name="Floudas D."/>
            <person name="Sun H."/>
            <person name="Yadav J.S."/>
            <person name="Pangilinan J."/>
            <person name="Larsson K.H."/>
            <person name="Matsuura K."/>
            <person name="Barry K."/>
            <person name="Labutti K."/>
            <person name="Kuo R."/>
            <person name="Ohm R.A."/>
            <person name="Bhattacharya S.S."/>
            <person name="Shirouzu T."/>
            <person name="Yoshinaga Y."/>
            <person name="Martin F.M."/>
            <person name="Grigoriev I.V."/>
            <person name="Hibbett D.S."/>
        </authorList>
    </citation>
    <scope>NUCLEOTIDE SEQUENCE [LARGE SCALE GENOMIC DNA]</scope>
    <source>
        <strain evidence="1 2">HHB12029</strain>
    </source>
</reference>
<organism evidence="1 2">
    <name type="scientific">Exidia glandulosa HHB12029</name>
    <dbReference type="NCBI Taxonomy" id="1314781"/>
    <lineage>
        <taxon>Eukaryota</taxon>
        <taxon>Fungi</taxon>
        <taxon>Dikarya</taxon>
        <taxon>Basidiomycota</taxon>
        <taxon>Agaricomycotina</taxon>
        <taxon>Agaricomycetes</taxon>
        <taxon>Auriculariales</taxon>
        <taxon>Exidiaceae</taxon>
        <taxon>Exidia</taxon>
    </lineage>
</organism>
<keyword evidence="2" id="KW-1185">Reference proteome</keyword>
<dbReference type="InParanoid" id="A0A165PTK2"/>